<sequence length="199" mass="21159">MATDPPAPADDEAAVADDAAPEPTEVVVVLRDGVPALVEPAGAHVPTDDDLAALRALPAREHQVASHAMHAFSGDDRTASLVLVLEDVLAGVGVDDLTHGTLVALPDPRALLVHVVRDEQVLRAAHLMATVARMRSSEAGAISADVYFRDVDGGLQRITEHADDEVQVRIEGRFADTLAGLGLVDRSRRARRAARRRRG</sequence>
<keyword evidence="3" id="KW-1185">Reference proteome</keyword>
<feature type="region of interest" description="Disordered" evidence="1">
    <location>
        <begin position="1"/>
        <end position="21"/>
    </location>
</feature>
<evidence type="ECO:0000313" key="2">
    <source>
        <dbReference type="EMBL" id="GEA83613.1"/>
    </source>
</evidence>
<comment type="caution">
    <text evidence="2">The sequence shown here is derived from an EMBL/GenBank/DDBJ whole genome shotgun (WGS) entry which is preliminary data.</text>
</comment>
<gene>
    <name evidence="2" type="ORF">CGE01nite_08640</name>
</gene>
<evidence type="ECO:0000313" key="3">
    <source>
        <dbReference type="Proteomes" id="UP000320461"/>
    </source>
</evidence>
<name>A0A4Y3KI86_9CELL</name>
<dbReference type="RefSeq" id="WP_141369188.1">
    <property type="nucleotide sequence ID" value="NZ_BJLQ01000006.1"/>
</dbReference>
<dbReference type="AlphaFoldDB" id="A0A4Y3KI86"/>
<accession>A0A4Y3KI86</accession>
<reference evidence="2 3" key="1">
    <citation type="submission" date="2019-06" db="EMBL/GenBank/DDBJ databases">
        <title>Whole genome shotgun sequence of Cellulomonas gelida NBRC 3748.</title>
        <authorList>
            <person name="Hosoyama A."/>
            <person name="Uohara A."/>
            <person name="Ohji S."/>
            <person name="Ichikawa N."/>
        </authorList>
    </citation>
    <scope>NUCLEOTIDE SEQUENCE [LARGE SCALE GENOMIC DNA]</scope>
    <source>
        <strain evidence="2 3">NBRC 3748</strain>
    </source>
</reference>
<dbReference type="EMBL" id="BJLQ01000006">
    <property type="protein sequence ID" value="GEA83613.1"/>
    <property type="molecule type" value="Genomic_DNA"/>
</dbReference>
<evidence type="ECO:0000256" key="1">
    <source>
        <dbReference type="SAM" id="MobiDB-lite"/>
    </source>
</evidence>
<dbReference type="Proteomes" id="UP000320461">
    <property type="component" value="Unassembled WGS sequence"/>
</dbReference>
<proteinExistence type="predicted"/>
<organism evidence="2 3">
    <name type="scientific">Cellulomonas gelida</name>
    <dbReference type="NCBI Taxonomy" id="1712"/>
    <lineage>
        <taxon>Bacteria</taxon>
        <taxon>Bacillati</taxon>
        <taxon>Actinomycetota</taxon>
        <taxon>Actinomycetes</taxon>
        <taxon>Micrococcales</taxon>
        <taxon>Cellulomonadaceae</taxon>
        <taxon>Cellulomonas</taxon>
    </lineage>
</organism>
<dbReference type="OrthoDB" id="4828920at2"/>
<protein>
    <submittedName>
        <fullName evidence="2">Uncharacterized protein</fullName>
    </submittedName>
</protein>